<dbReference type="InterPro" id="IPR011048">
    <property type="entry name" value="Haem_d1_sf"/>
</dbReference>
<organism evidence="2 3">
    <name type="scientific">Geodermatophilus aquaeductus</name>
    <dbReference type="NCBI Taxonomy" id="1564161"/>
    <lineage>
        <taxon>Bacteria</taxon>
        <taxon>Bacillati</taxon>
        <taxon>Actinomycetota</taxon>
        <taxon>Actinomycetes</taxon>
        <taxon>Geodermatophilales</taxon>
        <taxon>Geodermatophilaceae</taxon>
        <taxon>Geodermatophilus</taxon>
    </lineage>
</organism>
<gene>
    <name evidence="2" type="ORF">SAMN06273567_106181</name>
</gene>
<protein>
    <recommendedName>
        <fullName evidence="4">DNA-binding beta-propeller fold protein YncE</fullName>
    </recommendedName>
</protein>
<feature type="signal peptide" evidence="1">
    <location>
        <begin position="1"/>
        <end position="20"/>
    </location>
</feature>
<dbReference type="AlphaFoldDB" id="A0A521EZH6"/>
<dbReference type="RefSeq" id="WP_142459528.1">
    <property type="nucleotide sequence ID" value="NZ_FXTJ01000006.1"/>
</dbReference>
<dbReference type="EMBL" id="FXTJ01000006">
    <property type="protein sequence ID" value="SMO89277.1"/>
    <property type="molecule type" value="Genomic_DNA"/>
</dbReference>
<feature type="chain" id="PRO_5022105230" description="DNA-binding beta-propeller fold protein YncE" evidence="1">
    <location>
        <begin position="21"/>
        <end position="338"/>
    </location>
</feature>
<evidence type="ECO:0000256" key="1">
    <source>
        <dbReference type="SAM" id="SignalP"/>
    </source>
</evidence>
<evidence type="ECO:0008006" key="4">
    <source>
        <dbReference type="Google" id="ProtNLM"/>
    </source>
</evidence>
<proteinExistence type="predicted"/>
<accession>A0A521EZH6</accession>
<keyword evidence="3" id="KW-1185">Reference proteome</keyword>
<dbReference type="Proteomes" id="UP000317484">
    <property type="component" value="Unassembled WGS sequence"/>
</dbReference>
<dbReference type="Gene3D" id="2.130.10.10">
    <property type="entry name" value="YVTN repeat-like/Quinoprotein amine dehydrogenase"/>
    <property type="match status" value="1"/>
</dbReference>
<dbReference type="InterPro" id="IPR015943">
    <property type="entry name" value="WD40/YVTN_repeat-like_dom_sf"/>
</dbReference>
<keyword evidence="1" id="KW-0732">Signal</keyword>
<name>A0A521EZH6_9ACTN</name>
<evidence type="ECO:0000313" key="2">
    <source>
        <dbReference type="EMBL" id="SMO89277.1"/>
    </source>
</evidence>
<reference evidence="2 3" key="1">
    <citation type="submission" date="2017-05" db="EMBL/GenBank/DDBJ databases">
        <authorList>
            <person name="Varghese N."/>
            <person name="Submissions S."/>
        </authorList>
    </citation>
    <scope>NUCLEOTIDE SEQUENCE [LARGE SCALE GENOMIC DNA]</scope>
    <source>
        <strain evidence="2 3">DSM 46834</strain>
    </source>
</reference>
<dbReference type="SUPFAM" id="SSF51004">
    <property type="entry name" value="C-terminal (heme d1) domain of cytochrome cd1-nitrite reductase"/>
    <property type="match status" value="1"/>
</dbReference>
<sequence>MRRRRGLLLAALLLTGCGGAAVEDTASPGAEPIPLAEVAGADAGVLDVAATHDGRSVVLLAPPGGPLTLADVTADGSATAVPVPGLDAERPGLTRIAATGEGVVVVGFAAGRVALVPAGPQGAGAPQPVGTLGGADVAALHVTAADGVLWLALTGIDGTDRLLAVDPATGAVRTEVALPGTPRDLTTTGDGGVVVATDTGRAAAAVTVDASGTVSEVPLGPGAAGPVTVAGGEVYATVGGNGEVSIARGAEVLATVPGDLPAALAVDPAGEEVTLVDTVADSEVPRVLQRTVDLSADEVTGEVELCDSGAVAGADVDDAGRGSVVSDCRGEPTLWRFG</sequence>
<dbReference type="PROSITE" id="PS51257">
    <property type="entry name" value="PROKAR_LIPOPROTEIN"/>
    <property type="match status" value="1"/>
</dbReference>
<evidence type="ECO:0000313" key="3">
    <source>
        <dbReference type="Proteomes" id="UP000317484"/>
    </source>
</evidence>